<name>A0A8S4C3Y3_9ACAR</name>
<dbReference type="Pfam" id="PF01839">
    <property type="entry name" value="FG-GAP"/>
    <property type="match status" value="1"/>
</dbReference>
<dbReference type="Gene3D" id="2.130.10.130">
    <property type="entry name" value="Integrin alpha, N-terminal"/>
    <property type="match status" value="1"/>
</dbReference>
<keyword evidence="3" id="KW-1185">Reference proteome</keyword>
<dbReference type="InterPro" id="IPR028994">
    <property type="entry name" value="Integrin_alpha_N"/>
</dbReference>
<dbReference type="InterPro" id="IPR013517">
    <property type="entry name" value="FG-GAP"/>
</dbReference>
<evidence type="ECO:0000256" key="1">
    <source>
        <dbReference type="ARBA" id="ARBA00022729"/>
    </source>
</evidence>
<sequence length="59" mass="6365">VINGIAVGNNAGYSVTSAVDINEDWINDIVIGARYADLSSRTNAEQVYLMFAKPSLLSF</sequence>
<dbReference type="EMBL" id="CAJVAF010000292">
    <property type="protein sequence ID" value="CAG7592821.1"/>
    <property type="molecule type" value="Genomic_DNA"/>
</dbReference>
<comment type="caution">
    <text evidence="2">The sequence shown here is derived from an EMBL/GenBank/DDBJ whole genome shotgun (WGS) entry which is preliminary data.</text>
</comment>
<gene>
    <name evidence="2" type="ORF">MHYMCMPASI_00620</name>
</gene>
<organism evidence="2 3">
    <name type="scientific">Hyalomma marginatum</name>
    <dbReference type="NCBI Taxonomy" id="34627"/>
    <lineage>
        <taxon>Eukaryota</taxon>
        <taxon>Metazoa</taxon>
        <taxon>Ecdysozoa</taxon>
        <taxon>Arthropoda</taxon>
        <taxon>Chelicerata</taxon>
        <taxon>Arachnida</taxon>
        <taxon>Acari</taxon>
        <taxon>Parasitiformes</taxon>
        <taxon>Ixodida</taxon>
        <taxon>Ixodoidea</taxon>
        <taxon>Ixodidae</taxon>
        <taxon>Hyalomminae</taxon>
        <taxon>Hyalomma</taxon>
    </lineage>
</organism>
<accession>A0A8S4C3Y3</accession>
<dbReference type="Proteomes" id="UP000837675">
    <property type="component" value="Unassembled WGS sequence"/>
</dbReference>
<reference evidence="2" key="1">
    <citation type="submission" date="2021-06" db="EMBL/GenBank/DDBJ databases">
        <authorList>
            <person name="Nardi T."/>
            <person name="Nardi T."/>
        </authorList>
    </citation>
    <scope>NUCLEOTIDE SEQUENCE</scope>
</reference>
<feature type="non-terminal residue" evidence="2">
    <location>
        <position position="1"/>
    </location>
</feature>
<proteinExistence type="predicted"/>
<keyword evidence="1" id="KW-0732">Signal</keyword>
<evidence type="ECO:0000313" key="2">
    <source>
        <dbReference type="EMBL" id="CAG7592821.1"/>
    </source>
</evidence>
<dbReference type="AlphaFoldDB" id="A0A8S4C3Y3"/>
<evidence type="ECO:0000313" key="3">
    <source>
        <dbReference type="Proteomes" id="UP000837675"/>
    </source>
</evidence>
<dbReference type="SUPFAM" id="SSF69318">
    <property type="entry name" value="Integrin alpha N-terminal domain"/>
    <property type="match status" value="1"/>
</dbReference>
<protein>
    <submittedName>
        <fullName evidence="2">Uncharacterized protein</fullName>
    </submittedName>
</protein>